<keyword evidence="2" id="KW-1185">Reference proteome</keyword>
<dbReference type="RefSeq" id="WP_143072141.1">
    <property type="nucleotide sequence ID" value="NZ_FNXY01000006.1"/>
</dbReference>
<name>A0A1H6Y034_9BACT</name>
<protein>
    <submittedName>
        <fullName evidence="1">Uncharacterized protein</fullName>
    </submittedName>
</protein>
<reference evidence="1 2" key="1">
    <citation type="submission" date="2016-10" db="EMBL/GenBank/DDBJ databases">
        <authorList>
            <person name="de Groot N.N."/>
        </authorList>
    </citation>
    <scope>NUCLEOTIDE SEQUENCE [LARGE SCALE GENOMIC DNA]</scope>
    <source>
        <strain evidence="1 2">DSM 19938</strain>
    </source>
</reference>
<accession>A0A1H6Y034</accession>
<dbReference type="AlphaFoldDB" id="A0A1H6Y034"/>
<organism evidence="1 2">
    <name type="scientific">Dyadobacter koreensis</name>
    <dbReference type="NCBI Taxonomy" id="408657"/>
    <lineage>
        <taxon>Bacteria</taxon>
        <taxon>Pseudomonadati</taxon>
        <taxon>Bacteroidota</taxon>
        <taxon>Cytophagia</taxon>
        <taxon>Cytophagales</taxon>
        <taxon>Spirosomataceae</taxon>
        <taxon>Dyadobacter</taxon>
    </lineage>
</organism>
<dbReference type="Proteomes" id="UP000199532">
    <property type="component" value="Unassembled WGS sequence"/>
</dbReference>
<proteinExistence type="predicted"/>
<dbReference type="STRING" id="408657.SAMN04487995_4330"/>
<gene>
    <name evidence="1" type="ORF">SAMN04487995_4330</name>
</gene>
<sequence>MNLHSNLQYPLLKYLSEEFAGSFYQNELTCLNRMLILYHNRYVFSIYDDTENYLDDYEKYLEKPLNFWYLTAFKRERIEMVRKRMHFLLKNNRRVFDQLLARKDYSSWEAKQQTIFEIYRWLEQLPSGILLPSDIDFDQWKQELETAMAPVLSASTQTMPVKSSKKSAYEHFYQIFSGADQKAKQQKFERLISVLMREQWIAPTDNDGVYRFRNIGRGARLQLAALYYVLNKQGHIAQELMATQVAALFDSWLSHHISKDSFVKAFQPEQQDAFNCSVRQPRHKYVQDCKLLIRDL</sequence>
<dbReference type="OrthoDB" id="927916at2"/>
<evidence type="ECO:0000313" key="2">
    <source>
        <dbReference type="Proteomes" id="UP000199532"/>
    </source>
</evidence>
<dbReference type="EMBL" id="FNXY01000006">
    <property type="protein sequence ID" value="SEJ34663.1"/>
    <property type="molecule type" value="Genomic_DNA"/>
</dbReference>
<evidence type="ECO:0000313" key="1">
    <source>
        <dbReference type="EMBL" id="SEJ34663.1"/>
    </source>
</evidence>